<name>A0A0F5LL66_9HYPH</name>
<evidence type="ECO:0000313" key="1">
    <source>
        <dbReference type="EMBL" id="KKB82362.1"/>
    </source>
</evidence>
<dbReference type="EMBL" id="LAJG01000004">
    <property type="protein sequence ID" value="KKB82362.1"/>
    <property type="molecule type" value="Genomic_DNA"/>
</dbReference>
<gene>
    <name evidence="1" type="ORF">VW35_00505</name>
</gene>
<reference evidence="1 2" key="1">
    <citation type="submission" date="2015-03" db="EMBL/GenBank/DDBJ databases">
        <authorList>
            <person name="Hassan Y.I."/>
            <person name="Lepp D."/>
            <person name="Zhou T."/>
        </authorList>
    </citation>
    <scope>NUCLEOTIDE SEQUENCE [LARGE SCALE GENOMIC DNA]</scope>
    <source>
        <strain evidence="1 2">GH2-10</strain>
    </source>
</reference>
<comment type="caution">
    <text evidence="1">The sequence shown here is derived from an EMBL/GenBank/DDBJ whole genome shotgun (WGS) entry which is preliminary data.</text>
</comment>
<evidence type="ECO:0000313" key="2">
    <source>
        <dbReference type="Proteomes" id="UP000033514"/>
    </source>
</evidence>
<dbReference type="PATRIC" id="fig|361041.3.peg.2697"/>
<protein>
    <submittedName>
        <fullName evidence="1">Uncharacterized protein</fullName>
    </submittedName>
</protein>
<accession>A0A0F5LL66</accession>
<dbReference type="AlphaFoldDB" id="A0A0F5LL66"/>
<keyword evidence="2" id="KW-1185">Reference proteome</keyword>
<dbReference type="Proteomes" id="UP000033514">
    <property type="component" value="Unassembled WGS sequence"/>
</dbReference>
<sequence>MFTGSRILEAMRLGASAEAHGFKNAAACEHRIGRLAAAAMPFEPGTMAVALDLARTAHAAPRTTSLSLR</sequence>
<organism evidence="1 2">
    <name type="scientific">Devosia soli</name>
    <dbReference type="NCBI Taxonomy" id="361041"/>
    <lineage>
        <taxon>Bacteria</taxon>
        <taxon>Pseudomonadati</taxon>
        <taxon>Pseudomonadota</taxon>
        <taxon>Alphaproteobacteria</taxon>
        <taxon>Hyphomicrobiales</taxon>
        <taxon>Devosiaceae</taxon>
        <taxon>Devosia</taxon>
    </lineage>
</organism>
<proteinExistence type="predicted"/>